<feature type="signal peptide" evidence="2">
    <location>
        <begin position="1"/>
        <end position="25"/>
    </location>
</feature>
<comment type="caution">
    <text evidence="3">The sequence shown here is derived from an EMBL/GenBank/DDBJ whole genome shotgun (WGS) entry which is preliminary data.</text>
</comment>
<evidence type="ECO:0000256" key="2">
    <source>
        <dbReference type="SAM" id="SignalP"/>
    </source>
</evidence>
<accession>A0A0G0JSM4</accession>
<dbReference type="AlphaFoldDB" id="A0A0G0JSM4"/>
<organism evidence="3 4">
    <name type="scientific">Candidatus Magasanikbacteria bacterium GW2011_GWA2_37_8</name>
    <dbReference type="NCBI Taxonomy" id="1619036"/>
    <lineage>
        <taxon>Bacteria</taxon>
        <taxon>Candidatus Magasanikiibacteriota</taxon>
    </lineage>
</organism>
<evidence type="ECO:0008006" key="5">
    <source>
        <dbReference type="Google" id="ProtNLM"/>
    </source>
</evidence>
<evidence type="ECO:0000256" key="1">
    <source>
        <dbReference type="SAM" id="MobiDB-lite"/>
    </source>
</evidence>
<sequence>MKKRYILIVPAFALLGLLSAGTVLAYDGGGLGKGRFNFNTDPAAAAKSWSEQIAQKANVLGISVAEMKNYWVAGKNIKDIAKEKGISETDLQAKMKIQREAEMKTWLQSLVSNGQLTQVEADARFKFMQDNHSKQTGQTGKARFGGKGNCMMMGDNSK</sequence>
<protein>
    <recommendedName>
        <fullName evidence="5">DUF2680 domain-containing protein</fullName>
    </recommendedName>
</protein>
<dbReference type="Proteomes" id="UP000034333">
    <property type="component" value="Unassembled WGS sequence"/>
</dbReference>
<evidence type="ECO:0000313" key="4">
    <source>
        <dbReference type="Proteomes" id="UP000034333"/>
    </source>
</evidence>
<proteinExistence type="predicted"/>
<feature type="chain" id="PRO_5002532985" description="DUF2680 domain-containing protein" evidence="2">
    <location>
        <begin position="26"/>
        <end position="158"/>
    </location>
</feature>
<evidence type="ECO:0000313" key="3">
    <source>
        <dbReference type="EMBL" id="KKQ39924.1"/>
    </source>
</evidence>
<gene>
    <name evidence="3" type="ORF">US58_C0025G0008</name>
</gene>
<dbReference type="STRING" id="1619036.US58_C0025G0008"/>
<reference evidence="3 4" key="1">
    <citation type="journal article" date="2015" name="Nature">
        <title>rRNA introns, odd ribosomes, and small enigmatic genomes across a large radiation of phyla.</title>
        <authorList>
            <person name="Brown C.T."/>
            <person name="Hug L.A."/>
            <person name="Thomas B.C."/>
            <person name="Sharon I."/>
            <person name="Castelle C.J."/>
            <person name="Singh A."/>
            <person name="Wilkins M.J."/>
            <person name="Williams K.H."/>
            <person name="Banfield J.F."/>
        </authorList>
    </citation>
    <scope>NUCLEOTIDE SEQUENCE [LARGE SCALE GENOMIC DNA]</scope>
</reference>
<dbReference type="EMBL" id="LBTN01000025">
    <property type="protein sequence ID" value="KKQ39924.1"/>
    <property type="molecule type" value="Genomic_DNA"/>
</dbReference>
<feature type="region of interest" description="Disordered" evidence="1">
    <location>
        <begin position="131"/>
        <end position="158"/>
    </location>
</feature>
<name>A0A0G0JSM4_9BACT</name>
<keyword evidence="2" id="KW-0732">Signal</keyword>